<proteinExistence type="inferred from homology"/>
<dbReference type="PANTHER" id="PTHR43569:SF1">
    <property type="entry name" value="BLL3371 PROTEIN"/>
    <property type="match status" value="1"/>
</dbReference>
<feature type="domain" description="Amidohydrolase-related" evidence="2">
    <location>
        <begin position="10"/>
        <end position="300"/>
    </location>
</feature>
<dbReference type="AlphaFoldDB" id="A0A923JT78"/>
<evidence type="ECO:0000256" key="1">
    <source>
        <dbReference type="ARBA" id="ARBA00038310"/>
    </source>
</evidence>
<dbReference type="EMBL" id="JABWRE020000001">
    <property type="protein sequence ID" value="MBV4535997.1"/>
    <property type="molecule type" value="Genomic_DNA"/>
</dbReference>
<dbReference type="InterPro" id="IPR006680">
    <property type="entry name" value="Amidohydro-rel"/>
</dbReference>
<evidence type="ECO:0000313" key="4">
    <source>
        <dbReference type="EMBL" id="MBV4535997.1"/>
    </source>
</evidence>
<name>A0A923JT78_9PSED</name>
<sequence length="319" mass="35964">MAELYDGPIVDAHHHFWDPVNNPHPWLAASANIPFRYGDYSALKRRYFPQDYFADAGEHQVVETVYVETEWDPNDPIGESRFIHALAARYGTPNAVVAQAWLDADDAPQVLAAQAGFARVRSVRHKPGGPTQPDQVGRSHSLMSDEQWRRGYAELGRHGLHFDLQTPWWNLDEAARLARDFPNTLLILNHAGLPSDRSAQGLADWQAAMARFARCDNVAVKISGIGQAGKPWRVEDNAWIVRQVIALFGSERAMFASNFPVDGLCGSFDDIYRGFKRIVADLPPTTQEQLFLRNARRIYRTVPDTLRHAQLSPDMRTPV</sequence>
<dbReference type="GO" id="GO:0016787">
    <property type="term" value="F:hydrolase activity"/>
    <property type="evidence" value="ECO:0007669"/>
    <property type="project" value="InterPro"/>
</dbReference>
<protein>
    <submittedName>
        <fullName evidence="3">Amidohydrolase</fullName>
    </submittedName>
</protein>
<dbReference type="InterPro" id="IPR032466">
    <property type="entry name" value="Metal_Hydrolase"/>
</dbReference>
<reference evidence="3" key="2">
    <citation type="submission" date="2020-07" db="EMBL/GenBank/DDBJ databases">
        <authorList>
            <person name="Lood C."/>
            <person name="Girard L."/>
        </authorList>
    </citation>
    <scope>NUCLEOTIDE SEQUENCE</scope>
    <source>
        <strain evidence="3">SWRI10</strain>
    </source>
</reference>
<dbReference type="EMBL" id="JABWRE010000002">
    <property type="protein sequence ID" value="MBC3439762.1"/>
    <property type="molecule type" value="Genomic_DNA"/>
</dbReference>
<organism evidence="3">
    <name type="scientific">Pseudomonas urmiensis</name>
    <dbReference type="NCBI Taxonomy" id="2745493"/>
    <lineage>
        <taxon>Bacteria</taxon>
        <taxon>Pseudomonadati</taxon>
        <taxon>Pseudomonadota</taxon>
        <taxon>Gammaproteobacteria</taxon>
        <taxon>Pseudomonadales</taxon>
        <taxon>Pseudomonadaceae</taxon>
        <taxon>Pseudomonas</taxon>
    </lineage>
</organism>
<gene>
    <name evidence="4" type="ORF">HU737_008410</name>
    <name evidence="3" type="ORF">HU737_03645</name>
</gene>
<dbReference type="InterPro" id="IPR052350">
    <property type="entry name" value="Metallo-dep_Lactonases"/>
</dbReference>
<accession>A0A923JT78</accession>
<dbReference type="Pfam" id="PF04909">
    <property type="entry name" value="Amidohydro_2"/>
    <property type="match status" value="1"/>
</dbReference>
<evidence type="ECO:0000259" key="2">
    <source>
        <dbReference type="Pfam" id="PF04909"/>
    </source>
</evidence>
<dbReference type="Gene3D" id="3.20.20.140">
    <property type="entry name" value="Metal-dependent hydrolases"/>
    <property type="match status" value="1"/>
</dbReference>
<comment type="caution">
    <text evidence="3">The sequence shown here is derived from an EMBL/GenBank/DDBJ whole genome shotgun (WGS) entry which is preliminary data.</text>
</comment>
<reference evidence="3" key="1">
    <citation type="journal article" date="2020" name="Microorganisms">
        <title>Reliable Identification of Environmental Pseudomonas Isolates Using the rpoD Gene.</title>
        <authorList>
            <consortium name="The Broad Institute Genome Sequencing Platform"/>
            <person name="Girard L."/>
            <person name="Lood C."/>
            <person name="Rokni-Zadeh H."/>
            <person name="van Noort V."/>
            <person name="Lavigne R."/>
            <person name="De Mot R."/>
        </authorList>
    </citation>
    <scope>NUCLEOTIDE SEQUENCE</scope>
    <source>
        <strain evidence="3">SWRI10</strain>
    </source>
</reference>
<dbReference type="SUPFAM" id="SSF51556">
    <property type="entry name" value="Metallo-dependent hydrolases"/>
    <property type="match status" value="1"/>
</dbReference>
<comment type="similarity">
    <text evidence="1">Belongs to the metallo-dependent hydrolases superfamily.</text>
</comment>
<dbReference type="RefSeq" id="WP_186553339.1">
    <property type="nucleotide sequence ID" value="NZ_JABWRE020000001.1"/>
</dbReference>
<dbReference type="Proteomes" id="UP000599879">
    <property type="component" value="Unassembled WGS sequence"/>
</dbReference>
<dbReference type="PANTHER" id="PTHR43569">
    <property type="entry name" value="AMIDOHYDROLASE"/>
    <property type="match status" value="1"/>
</dbReference>
<reference evidence="4" key="3">
    <citation type="submission" date="2021-06" db="EMBL/GenBank/DDBJ databases">
        <title>Updating the genus Pseudomonas: Description of 43 new species and partition of the Pseudomonas putida group.</title>
        <authorList>
            <person name="Girard L."/>
            <person name="Lood C."/>
            <person name="Vandamme P."/>
            <person name="Rokni-Zadeh H."/>
            <person name="Van Noort V."/>
            <person name="Hofte M."/>
            <person name="Lavigne R."/>
            <person name="De Mot R."/>
        </authorList>
    </citation>
    <scope>NUCLEOTIDE SEQUENCE</scope>
    <source>
        <strain evidence="4">SWRI10</strain>
    </source>
</reference>
<evidence type="ECO:0000313" key="3">
    <source>
        <dbReference type="EMBL" id="MBC3439762.1"/>
    </source>
</evidence>